<accession>A0AAI9DR71</accession>
<dbReference type="NCBIfam" id="NF007281">
    <property type="entry name" value="PRK09741.1"/>
    <property type="match status" value="1"/>
</dbReference>
<protein>
    <submittedName>
        <fullName evidence="1">YbcN family protein</fullName>
    </submittedName>
</protein>
<proteinExistence type="predicted"/>
<dbReference type="EMBL" id="ABLOKC030000071">
    <property type="protein sequence ID" value="EML1474694.1"/>
    <property type="molecule type" value="Genomic_DNA"/>
</dbReference>
<sequence length="156" mass="18301">MAQNLHSIHSDGIKLHRGNFAAVGQKIQRYLDGGKCYRLILKDWRESRSLPQNNLSHVWYKEISDYLIKSGRSDATPEWVKRNLKKTYLGCEEVTYTDFVTGEKETSWEPRHTSDLNTAEMHDFMTKVEMWCAQFGLVLTIPRNCEYQQLRDKQEA</sequence>
<name>A0AAI9DR71_PLUGE</name>
<dbReference type="Gene3D" id="1.10.3790.10">
    <property type="entry name" value="NinB"/>
    <property type="match status" value="1"/>
</dbReference>
<dbReference type="SUPFAM" id="SSF103370">
    <property type="entry name" value="NinB"/>
    <property type="match status" value="1"/>
</dbReference>
<evidence type="ECO:0000313" key="1">
    <source>
        <dbReference type="EMBL" id="EML1474694.1"/>
    </source>
</evidence>
<gene>
    <name evidence="1" type="ORF">QEG54_005553</name>
</gene>
<reference evidence="1" key="1">
    <citation type="submission" date="2024-02" db="EMBL/GenBank/DDBJ databases">
        <authorList>
            <consortium name="Clinical and Environmental Microbiology Branch: Whole genome sequencing antimicrobial resistance pathogens in the healthcare setting"/>
        </authorList>
    </citation>
    <scope>NUCLEOTIDE SEQUENCE</scope>
    <source>
        <strain evidence="1">2021DK-00143</strain>
    </source>
</reference>
<comment type="caution">
    <text evidence="1">The sequence shown here is derived from an EMBL/GenBank/DDBJ whole genome shotgun (WGS) entry which is preliminary data.</text>
</comment>
<dbReference type="InterPro" id="IPR036619">
    <property type="entry name" value="NinB_sf"/>
</dbReference>
<dbReference type="AlphaFoldDB" id="A0AAI9DR71"/>
<organism evidence="1">
    <name type="scientific">Pluralibacter gergoviae</name>
    <name type="common">Enterobacter gergoviae</name>
    <dbReference type="NCBI Taxonomy" id="61647"/>
    <lineage>
        <taxon>Bacteria</taxon>
        <taxon>Pseudomonadati</taxon>
        <taxon>Pseudomonadota</taxon>
        <taxon>Gammaproteobacteria</taxon>
        <taxon>Enterobacterales</taxon>
        <taxon>Enterobacteriaceae</taxon>
        <taxon>Pluralibacter</taxon>
    </lineage>
</organism>